<protein>
    <recommendedName>
        <fullName evidence="5">UPF0314 protein C7449_106105</fullName>
    </recommendedName>
</protein>
<evidence type="ECO:0000256" key="3">
    <source>
        <dbReference type="ARBA" id="ARBA00022989"/>
    </source>
</evidence>
<evidence type="ECO:0000256" key="4">
    <source>
        <dbReference type="ARBA" id="ARBA00023136"/>
    </source>
</evidence>
<reference evidence="6 7" key="1">
    <citation type="submission" date="2018-04" db="EMBL/GenBank/DDBJ databases">
        <title>Genomic Encyclopedia of Type Strains, Phase IV (KMG-IV): sequencing the most valuable type-strain genomes for metagenomic binning, comparative biology and taxonomic classification.</title>
        <authorList>
            <person name="Goeker M."/>
        </authorList>
    </citation>
    <scope>NUCLEOTIDE SEQUENCE [LARGE SCALE GENOMIC DNA]</scope>
    <source>
        <strain evidence="6 7">DSM 7138</strain>
    </source>
</reference>
<accession>A0A2T5B390</accession>
<comment type="caution">
    <text evidence="6">The sequence shown here is derived from an EMBL/GenBank/DDBJ whole genome shotgun (WGS) entry which is preliminary data.</text>
</comment>
<dbReference type="Pfam" id="PF10755">
    <property type="entry name" value="DUF2585"/>
    <property type="match status" value="1"/>
</dbReference>
<dbReference type="NCBIfam" id="NF002099">
    <property type="entry name" value="PRK00944.1"/>
    <property type="match status" value="1"/>
</dbReference>
<feature type="transmembrane region" description="Helical" evidence="5">
    <location>
        <begin position="56"/>
        <end position="76"/>
    </location>
</feature>
<keyword evidence="4 5" id="KW-0472">Membrane</keyword>
<name>A0A2T5B390_MYCDI</name>
<dbReference type="EMBL" id="PZZZ01000006">
    <property type="protein sequence ID" value="PTM93420.1"/>
    <property type="molecule type" value="Genomic_DNA"/>
</dbReference>
<keyword evidence="2 5" id="KW-0812">Transmembrane</keyword>
<organism evidence="6 7">
    <name type="scientific">Mycoplana dimorpha</name>
    <dbReference type="NCBI Taxonomy" id="28320"/>
    <lineage>
        <taxon>Bacteria</taxon>
        <taxon>Pseudomonadati</taxon>
        <taxon>Pseudomonadota</taxon>
        <taxon>Alphaproteobacteria</taxon>
        <taxon>Hyphomicrobiales</taxon>
        <taxon>Rhizobiaceae</taxon>
        <taxon>Mycoplana</taxon>
    </lineage>
</organism>
<evidence type="ECO:0000256" key="2">
    <source>
        <dbReference type="ARBA" id="ARBA00022692"/>
    </source>
</evidence>
<evidence type="ECO:0000256" key="1">
    <source>
        <dbReference type="ARBA" id="ARBA00022475"/>
    </source>
</evidence>
<dbReference type="InterPro" id="IPR019691">
    <property type="entry name" value="DUF2585"/>
</dbReference>
<dbReference type="Proteomes" id="UP000241247">
    <property type="component" value="Unassembled WGS sequence"/>
</dbReference>
<dbReference type="GO" id="GO:0005886">
    <property type="term" value="C:plasma membrane"/>
    <property type="evidence" value="ECO:0007669"/>
    <property type="project" value="UniProtKB-SubCell"/>
</dbReference>
<proteinExistence type="inferred from homology"/>
<keyword evidence="1 5" id="KW-1003">Cell membrane</keyword>
<comment type="subcellular location">
    <subcellularLocation>
        <location evidence="5">Cell membrane</location>
        <topology evidence="5">Multi-pass membrane protein</topology>
    </subcellularLocation>
</comment>
<keyword evidence="3 5" id="KW-1133">Transmembrane helix</keyword>
<evidence type="ECO:0000313" key="7">
    <source>
        <dbReference type="Proteomes" id="UP000241247"/>
    </source>
</evidence>
<evidence type="ECO:0000313" key="6">
    <source>
        <dbReference type="EMBL" id="PTM93420.1"/>
    </source>
</evidence>
<feature type="transmembrane region" description="Helical" evidence="5">
    <location>
        <begin position="9"/>
        <end position="31"/>
    </location>
</feature>
<gene>
    <name evidence="6" type="ORF">C7449_106105</name>
</gene>
<dbReference type="AlphaFoldDB" id="A0A2T5B390"/>
<keyword evidence="7" id="KW-1185">Reference proteome</keyword>
<sequence>MNRTLFKSLGVSAAAIAVTAVILHLMGRIWICKCGYVKLWHGVVVSSENSQHLSDWYTPSHIIHGILFYALFAFLLPKAGIVTRLALSLVVECAWEIFENTDFIINRYREATISLDYFGDSIINSAADIAAMVLGFFLAARLPVWASVAIIIFFEALTTYLIRDGLALNILMLVWPLEAVKAWQAGG</sequence>
<comment type="similarity">
    <text evidence="5">Belongs to the UPF0314 family.</text>
</comment>
<evidence type="ECO:0000256" key="5">
    <source>
        <dbReference type="HAMAP-Rule" id="MF_01514"/>
    </source>
</evidence>
<dbReference type="HAMAP" id="MF_01514">
    <property type="entry name" value="UPF0314"/>
    <property type="match status" value="1"/>
</dbReference>